<feature type="domain" description="Sulfatase N-terminal" evidence="3">
    <location>
        <begin position="209"/>
        <end position="413"/>
    </location>
</feature>
<dbReference type="PANTHER" id="PTHR45953:SF1">
    <property type="entry name" value="IDURONATE 2-SULFATASE"/>
    <property type="match status" value="1"/>
</dbReference>
<accession>A0A0C6NZK5</accession>
<dbReference type="Proteomes" id="UP000007564">
    <property type="component" value="Chromosome"/>
</dbReference>
<dbReference type="OrthoDB" id="9766107at2"/>
<organism evidence="4 5">
    <name type="scientific">Bordetella bronchiseptica 253</name>
    <dbReference type="NCBI Taxonomy" id="568707"/>
    <lineage>
        <taxon>Bacteria</taxon>
        <taxon>Pseudomonadati</taxon>
        <taxon>Pseudomonadota</taxon>
        <taxon>Betaproteobacteria</taxon>
        <taxon>Burkholderiales</taxon>
        <taxon>Alcaligenaceae</taxon>
        <taxon>Bordetella</taxon>
    </lineage>
</organism>
<dbReference type="GO" id="GO:0008484">
    <property type="term" value="F:sulfuric ester hydrolase activity"/>
    <property type="evidence" value="ECO:0007669"/>
    <property type="project" value="TreeGrafter"/>
</dbReference>
<dbReference type="PANTHER" id="PTHR45953">
    <property type="entry name" value="IDURONATE 2-SULFATASE"/>
    <property type="match status" value="1"/>
</dbReference>
<reference evidence="4 5" key="1">
    <citation type="journal article" date="2012" name="BMC Genomics">
        <title>Comparative genomics of the classical Bordetella subspecies: the evolution and exchange of virulence-associated diversity amongst closely related pathogens.</title>
        <authorList>
            <person name="Park J."/>
            <person name="Zhang Y."/>
            <person name="Buboltz A.M."/>
            <person name="Zhang X."/>
            <person name="Schuster S.C."/>
            <person name="Ahuja U."/>
            <person name="Liu M."/>
            <person name="Miller J.F."/>
            <person name="Sebaihia M."/>
            <person name="Bentley S.D."/>
            <person name="Parkhill J."/>
            <person name="Harvill E.T."/>
        </authorList>
    </citation>
    <scope>NUCLEOTIDE SEQUENCE [LARGE SCALE GENOMIC DNA]</scope>
    <source>
        <strain evidence="4 5">253</strain>
    </source>
</reference>
<proteinExistence type="predicted"/>
<dbReference type="GO" id="GO:0046872">
    <property type="term" value="F:metal ion binding"/>
    <property type="evidence" value="ECO:0007669"/>
    <property type="project" value="UniProtKB-KW"/>
</dbReference>
<dbReference type="EMBL" id="HE965806">
    <property type="protein sequence ID" value="CCJ52206.1"/>
    <property type="molecule type" value="Genomic_DNA"/>
</dbReference>
<evidence type="ECO:0000313" key="5">
    <source>
        <dbReference type="Proteomes" id="UP000007564"/>
    </source>
</evidence>
<evidence type="ECO:0000259" key="3">
    <source>
        <dbReference type="Pfam" id="PF00884"/>
    </source>
</evidence>
<keyword evidence="2" id="KW-0378">Hydrolase</keyword>
<dbReference type="Gene3D" id="3.40.720.10">
    <property type="entry name" value="Alkaline Phosphatase, subunit A"/>
    <property type="match status" value="1"/>
</dbReference>
<protein>
    <submittedName>
        <fullName evidence="4">Probable sulfatase</fullName>
    </submittedName>
</protein>
<evidence type="ECO:0000313" key="4">
    <source>
        <dbReference type="EMBL" id="CCJ52206.1"/>
    </source>
</evidence>
<dbReference type="InterPro" id="IPR017850">
    <property type="entry name" value="Alkaline_phosphatase_core_sf"/>
</dbReference>
<evidence type="ECO:0000256" key="1">
    <source>
        <dbReference type="ARBA" id="ARBA00022723"/>
    </source>
</evidence>
<name>A0A0C6NZK5_BORBO</name>
<gene>
    <name evidence="4" type="ORF">BN112_0288</name>
</gene>
<dbReference type="AlphaFoldDB" id="A0A0C6NZK5"/>
<dbReference type="SUPFAM" id="SSF53649">
    <property type="entry name" value="Alkaline phosphatase-like"/>
    <property type="match status" value="1"/>
</dbReference>
<dbReference type="HOGENOM" id="CLU_006332_9_2_4"/>
<sequence>MSQPNFLLFITDQHRADHLGAYGNSQIRTPALDALARRGWLAERFYVASPICMPNRATLMTGRMPSAHGARHNGIPLSQRATTFVERLRQAGYGTALVGKSHLQNMTGNGPVWPRPQDPPAEGEAWAPEPGDYDQEWGPLWREDPAHDLATPFYGFSQVDLAVDHGDRVWGHYWRWLQREHPEVAAQAGPDHALPAPGFELVRAGQAWRTRVPESCSTTAYLGRRTMQALDGYAQRGQPFFIQCSFPDPHHPFTPPGKYWDMYRPEDVELPASFHASAAAGRQPPPHVQWMYAQRDSGRAVKHTPAMFACTEREAREAIALNYGSISHIDHTVGEVLAHLQRLGLADNTVVIFTSDHGDYLGDHQLLWKGPVHYQSVIRTPFIWADPAGAQGARSDALCSTTDIAPTILARAGLLPYNGIQGADLGALMRGEQAAPREAVLIEEEGQRVMFGFDKRVRMRTLQTGRYRMSVYHGVSWGELYDLREDPLELRNLWDEPGSAALRQDLLFQLAQNLIGHGETSPHPTALA</sequence>
<dbReference type="Pfam" id="PF00884">
    <property type="entry name" value="Sulfatase"/>
    <property type="match status" value="2"/>
</dbReference>
<feature type="domain" description="Sulfatase N-terminal" evidence="3">
    <location>
        <begin position="4"/>
        <end position="107"/>
    </location>
</feature>
<keyword evidence="1" id="KW-0479">Metal-binding</keyword>
<dbReference type="InterPro" id="IPR000917">
    <property type="entry name" value="Sulfatase_N"/>
</dbReference>
<evidence type="ECO:0000256" key="2">
    <source>
        <dbReference type="ARBA" id="ARBA00022801"/>
    </source>
</evidence>
<dbReference type="KEGG" id="bbh:BN112_0288"/>
<dbReference type="GeneID" id="93203155"/>
<dbReference type="RefSeq" id="WP_003812086.1">
    <property type="nucleotide sequence ID" value="NC_019382.1"/>
</dbReference>
<dbReference type="GO" id="GO:0005737">
    <property type="term" value="C:cytoplasm"/>
    <property type="evidence" value="ECO:0007669"/>
    <property type="project" value="TreeGrafter"/>
</dbReference>